<dbReference type="Gene3D" id="3.40.50.1000">
    <property type="entry name" value="HAD superfamily/HAD-like"/>
    <property type="match status" value="1"/>
</dbReference>
<dbReference type="SFLD" id="SFLDS00003">
    <property type="entry name" value="Haloacid_Dehalogenase"/>
    <property type="match status" value="1"/>
</dbReference>
<keyword evidence="3" id="KW-1185">Reference proteome</keyword>
<dbReference type="GO" id="GO:0016787">
    <property type="term" value="F:hydrolase activity"/>
    <property type="evidence" value="ECO:0007669"/>
    <property type="project" value="UniProtKB-KW"/>
</dbReference>
<dbReference type="SFLD" id="SFLDG01129">
    <property type="entry name" value="C1.5:_HAD__Beta-PGM__Phosphata"/>
    <property type="match status" value="1"/>
</dbReference>
<dbReference type="Gene3D" id="1.10.150.240">
    <property type="entry name" value="Putative phosphatase, domain 2"/>
    <property type="match status" value="1"/>
</dbReference>
<evidence type="ECO:0000256" key="1">
    <source>
        <dbReference type="ARBA" id="ARBA00022801"/>
    </source>
</evidence>
<dbReference type="SUPFAM" id="SSF56784">
    <property type="entry name" value="HAD-like"/>
    <property type="match status" value="1"/>
</dbReference>
<dbReference type="Proteomes" id="UP000245870">
    <property type="component" value="Unassembled WGS sequence"/>
</dbReference>
<dbReference type="PANTHER" id="PTHR43316">
    <property type="entry name" value="HYDROLASE, HALOACID DELAHOGENASE-RELATED"/>
    <property type="match status" value="1"/>
</dbReference>
<name>A0A2U0U7E0_9BACT</name>
<dbReference type="RefSeq" id="WP_116616643.1">
    <property type="nucleotide sequence ID" value="NZ_QENY01000011.1"/>
</dbReference>
<dbReference type="Pfam" id="PF00702">
    <property type="entry name" value="Hydrolase"/>
    <property type="match status" value="1"/>
</dbReference>
<protein>
    <submittedName>
        <fullName evidence="2">Putative hydrolase of the HAD superfamily</fullName>
    </submittedName>
</protein>
<dbReference type="InterPro" id="IPR036412">
    <property type="entry name" value="HAD-like_sf"/>
</dbReference>
<dbReference type="PANTHER" id="PTHR43316:SF8">
    <property type="entry name" value="HAD FAMILY HYDROLASE"/>
    <property type="match status" value="1"/>
</dbReference>
<dbReference type="InterPro" id="IPR023214">
    <property type="entry name" value="HAD_sf"/>
</dbReference>
<dbReference type="EMBL" id="QENY01000011">
    <property type="protein sequence ID" value="PVX53562.1"/>
    <property type="molecule type" value="Genomic_DNA"/>
</dbReference>
<dbReference type="OrthoDB" id="6101375at2"/>
<keyword evidence="1 2" id="KW-0378">Hydrolase</keyword>
<dbReference type="AlphaFoldDB" id="A0A2U0U7E0"/>
<reference evidence="2 3" key="1">
    <citation type="submission" date="2018-05" db="EMBL/GenBank/DDBJ databases">
        <title>Genomic Encyclopedia of Type Strains, Phase IV (KMG-IV): sequencing the most valuable type-strain genomes for metagenomic binning, comparative biology and taxonomic classification.</title>
        <authorList>
            <person name="Goeker M."/>
        </authorList>
    </citation>
    <scope>NUCLEOTIDE SEQUENCE [LARGE SCALE GENOMIC DNA]</scope>
    <source>
        <strain evidence="2 3">DSM 100333</strain>
    </source>
</reference>
<sequence length="240" mass="27149">MNENPRHTSPTRSVRLIAFDADDTLWDNQSHFARVERAYCDILAPFGDAHEVSAALFSTESDNMPLLGYGCKAFTISLVETAVRISEGRVPATDILRIVNLGKELLSLPATPLPHVADTLRGLRDTGRYQLAVFTKGELLDQRNKLERSGLGPLFDDIVVVADKTQAEYRRLCHFFEVDAGETLMVGNSFKSDVEPMLRLGGWAAHIPFHTTWQHEETEEYDHQRLFKLHDIKDVLTLMR</sequence>
<evidence type="ECO:0000313" key="2">
    <source>
        <dbReference type="EMBL" id="PVX53562.1"/>
    </source>
</evidence>
<gene>
    <name evidence="2" type="ORF">C7379_11177</name>
</gene>
<comment type="caution">
    <text evidence="2">The sequence shown here is derived from an EMBL/GenBank/DDBJ whole genome shotgun (WGS) entry which is preliminary data.</text>
</comment>
<accession>A0A2U0U7E0</accession>
<dbReference type="InterPro" id="IPR051540">
    <property type="entry name" value="S-2-haloacid_dehalogenase"/>
</dbReference>
<dbReference type="InterPro" id="IPR023198">
    <property type="entry name" value="PGP-like_dom2"/>
</dbReference>
<organism evidence="2 3">
    <name type="scientific">Hallella colorans</name>
    <dbReference type="NCBI Taxonomy" id="1703337"/>
    <lineage>
        <taxon>Bacteria</taxon>
        <taxon>Pseudomonadati</taxon>
        <taxon>Bacteroidota</taxon>
        <taxon>Bacteroidia</taxon>
        <taxon>Bacteroidales</taxon>
        <taxon>Prevotellaceae</taxon>
        <taxon>Hallella</taxon>
    </lineage>
</organism>
<evidence type="ECO:0000313" key="3">
    <source>
        <dbReference type="Proteomes" id="UP000245870"/>
    </source>
</evidence>
<proteinExistence type="predicted"/>